<dbReference type="FunFam" id="1.20.1070.10:FF:000220">
    <property type="entry name" value="Probable G-protein coupled receptor 176"/>
    <property type="match status" value="1"/>
</dbReference>
<feature type="region of interest" description="Disordered" evidence="16">
    <location>
        <begin position="1003"/>
        <end position="1034"/>
    </location>
</feature>
<dbReference type="CDD" id="cd15006">
    <property type="entry name" value="7tmA_GPR176"/>
    <property type="match status" value="1"/>
</dbReference>
<evidence type="ECO:0000256" key="4">
    <source>
        <dbReference type="ARBA" id="ARBA00022475"/>
    </source>
</evidence>
<evidence type="ECO:0000313" key="20">
    <source>
        <dbReference type="Proteomes" id="UP000664991"/>
    </source>
</evidence>
<feature type="transmembrane region" description="Helical" evidence="17">
    <location>
        <begin position="49"/>
        <end position="67"/>
    </location>
</feature>
<dbReference type="SUPFAM" id="SSF81321">
    <property type="entry name" value="Family A G protein-coupled receptor-like"/>
    <property type="match status" value="1"/>
</dbReference>
<reference evidence="19 20" key="1">
    <citation type="submission" date="2020-12" db="EMBL/GenBank/DDBJ databases">
        <title>De novo assembly of Tibetan sheep genome.</title>
        <authorList>
            <person name="Li X."/>
        </authorList>
    </citation>
    <scope>NUCLEOTIDE SEQUENCE [LARGE SCALE GENOMIC DNA]</scope>
    <source>
        <tissue evidence="19">Heart</tissue>
    </source>
</reference>
<feature type="region of interest" description="Disordered" evidence="16">
    <location>
        <begin position="789"/>
        <end position="832"/>
    </location>
</feature>
<feature type="transmembrane region" description="Helical" evidence="17">
    <location>
        <begin position="79"/>
        <end position="102"/>
    </location>
</feature>
<evidence type="ECO:0000256" key="10">
    <source>
        <dbReference type="ARBA" id="ARBA00023136"/>
    </source>
</evidence>
<dbReference type="Proteomes" id="UP000664991">
    <property type="component" value="Unassembled WGS sequence"/>
</dbReference>
<feature type="transmembrane region" description="Helical" evidence="17">
    <location>
        <begin position="204"/>
        <end position="228"/>
    </location>
</feature>
<protein>
    <recommendedName>
        <fullName evidence="3">Fibrous sheath-interacting protein 1</fullName>
    </recommendedName>
</protein>
<dbReference type="PROSITE" id="PS50262">
    <property type="entry name" value="G_PROTEIN_RECEP_F1_2"/>
    <property type="match status" value="1"/>
</dbReference>
<dbReference type="InterPro" id="IPR000276">
    <property type="entry name" value="GPCR_Rhodpsn"/>
</dbReference>
<evidence type="ECO:0000256" key="9">
    <source>
        <dbReference type="ARBA" id="ARBA00023108"/>
    </source>
</evidence>
<name>A0A836D1E2_SHEEP</name>
<evidence type="ECO:0000256" key="7">
    <source>
        <dbReference type="ARBA" id="ARBA00023040"/>
    </source>
</evidence>
<dbReference type="GO" id="GO:0048511">
    <property type="term" value="P:rhythmic process"/>
    <property type="evidence" value="ECO:0007669"/>
    <property type="project" value="UniProtKB-KW"/>
</dbReference>
<keyword evidence="6 17" id="KW-1133">Transmembrane helix</keyword>
<feature type="transmembrane region" description="Helical" evidence="17">
    <location>
        <begin position="162"/>
        <end position="184"/>
    </location>
</feature>
<evidence type="ECO:0000256" key="13">
    <source>
        <dbReference type="ARBA" id="ARBA00023224"/>
    </source>
</evidence>
<evidence type="ECO:0000259" key="18">
    <source>
        <dbReference type="PROSITE" id="PS50262"/>
    </source>
</evidence>
<evidence type="ECO:0000256" key="1">
    <source>
        <dbReference type="ARBA" id="ARBA00004651"/>
    </source>
</evidence>
<dbReference type="EMBL" id="JAEMGP010000007">
    <property type="protein sequence ID" value="KAG5206512.1"/>
    <property type="molecule type" value="Genomic_DNA"/>
</dbReference>
<evidence type="ECO:0000256" key="2">
    <source>
        <dbReference type="ARBA" id="ARBA00010495"/>
    </source>
</evidence>
<dbReference type="AlphaFoldDB" id="A0A836D1E2"/>
<evidence type="ECO:0000256" key="12">
    <source>
        <dbReference type="ARBA" id="ARBA00023180"/>
    </source>
</evidence>
<keyword evidence="10 17" id="KW-0472">Membrane</keyword>
<dbReference type="Gene3D" id="1.20.1070.10">
    <property type="entry name" value="Rhodopsin 7-helix transmembrane proteins"/>
    <property type="match status" value="1"/>
</dbReference>
<evidence type="ECO:0000256" key="11">
    <source>
        <dbReference type="ARBA" id="ARBA00023170"/>
    </source>
</evidence>
<keyword evidence="11" id="KW-0675">Receptor</keyword>
<evidence type="ECO:0000256" key="5">
    <source>
        <dbReference type="ARBA" id="ARBA00022692"/>
    </source>
</evidence>
<comment type="caution">
    <text evidence="19">The sequence shown here is derived from an EMBL/GenBank/DDBJ whole genome shotgun (WGS) entry which is preliminary data.</text>
</comment>
<dbReference type="GO" id="GO:0005886">
    <property type="term" value="C:plasma membrane"/>
    <property type="evidence" value="ECO:0007669"/>
    <property type="project" value="UniProtKB-SubCell"/>
</dbReference>
<organism evidence="19 20">
    <name type="scientific">Ovis aries</name>
    <name type="common">Sheep</name>
    <dbReference type="NCBI Taxonomy" id="9940"/>
    <lineage>
        <taxon>Eukaryota</taxon>
        <taxon>Metazoa</taxon>
        <taxon>Chordata</taxon>
        <taxon>Craniata</taxon>
        <taxon>Vertebrata</taxon>
        <taxon>Euteleostomi</taxon>
        <taxon>Mammalia</taxon>
        <taxon>Eutheria</taxon>
        <taxon>Laurasiatheria</taxon>
        <taxon>Artiodactyla</taxon>
        <taxon>Ruminantia</taxon>
        <taxon>Pecora</taxon>
        <taxon>Bovidae</taxon>
        <taxon>Caprinae</taxon>
        <taxon>Ovis</taxon>
    </lineage>
</organism>
<dbReference type="PRINTS" id="PR02075">
    <property type="entry name" value="FIBSHEATHIP1"/>
</dbReference>
<feature type="domain" description="G-protein coupled receptors family 1 profile" evidence="18">
    <location>
        <begin position="58"/>
        <end position="320"/>
    </location>
</feature>
<feature type="transmembrane region" description="Helical" evidence="17">
    <location>
        <begin position="122"/>
        <end position="141"/>
    </location>
</feature>
<sequence>MGHNGSWISRNASEPRNASSAEAAGANRSALGEFGEAQLYRQFTTTVQVVIFIGSLLGNFMVLWSTCRTTVFKSVTNRFIKNLACSGICASLVCVPFDIILSTSPHCCWWIYTMLFCRVVKFLHKVFCSVTILSFPAIALDRYYSVLYPLERKISDAKSRELVIYIWAHAVVASVPVFAVTNVADIYAMSTCTEVWSNSLGHLVYVLVYNITTVIVPVAVVFFFLILIRRALSASQKKKVIIAALRTPQNTISIPYASQREAELHATLLSMVMVFILCSVPYATLVIYQTVLNVPDTSVFLLLTAIWLPKVSLLANPVLFLTVNKSVRKCLVGTLVQLHHRYSRRNVVGTGSGMADASLEPSMRSGSQLLEMFHIGQQQIFKPTEDEEESEVKYPGSGALQAKELLPTCLEAELGPQFAAPAPPPGTVDSISQVAPAVSVESETFPDKYSLQFGFGPFELPPQWLSETRNSKKRLLPPLGNTPEELIQTKMPKVDTAVNLNSDKEAHSESNNAEKSRNSNDNKGESYSEKIKLPEEGSDEDSNLGQHQIVPECSDEFELKELDFQLQDAIRKMKRLDKILVKRQYREKEIKKQGLEMRIKLWEELKSAKNGEVLQSNEEMENTKKFLALTAASEETVDPSCNKHEDTFFSVFHTQVPPENYENHMQNVKQDFTYDVERNESMIKEENKPFSNTEKIELRGKHSQDFIKRNIELAKNSGKPVVMIDREKEKLVELLKDLDDSDSGLSSSEGGQYGWLVPGEGYTLAVTQHQQLAEIDTKLQELSAIYPTIFSSSPRPEHQNDKKPDLNGDGRNTEVTPGEKVLQNTKEQRDQQNRLREIDEKLRKMKENVLDSTSLLSEEQLRCLLDECSFKQKSTVRLSPEREEKDIEDITPEFPQLSGSILSESLNRSKTKVRSTEVEDINVPKNGECETSRGYFLTKALTGHHTSPALLLEAENVKCLQFSEDKVIGDAEDYFMSKTLGIGRLKRPSFLDDPLYGVSVSLSSEDQHVKLSPPETLKPDEQETEDVTEECKES</sequence>
<comment type="subcellular location">
    <subcellularLocation>
        <location evidence="1">Cell membrane</location>
        <topology evidence="1">Multi-pass membrane protein</topology>
    </subcellularLocation>
</comment>
<feature type="coiled-coil region" evidence="15">
    <location>
        <begin position="559"/>
        <end position="605"/>
    </location>
</feature>
<keyword evidence="4" id="KW-1003">Cell membrane</keyword>
<keyword evidence="8 15" id="KW-0175">Coiled coil</keyword>
<keyword evidence="7" id="KW-0297">G-protein coupled receptor</keyword>
<evidence type="ECO:0000256" key="16">
    <source>
        <dbReference type="SAM" id="MobiDB-lite"/>
    </source>
</evidence>
<evidence type="ECO:0000256" key="3">
    <source>
        <dbReference type="ARBA" id="ARBA00019480"/>
    </source>
</evidence>
<dbReference type="GO" id="GO:0004930">
    <property type="term" value="F:G protein-coupled receptor activity"/>
    <property type="evidence" value="ECO:0007669"/>
    <property type="project" value="UniProtKB-KW"/>
</dbReference>
<dbReference type="Pfam" id="PF15554">
    <property type="entry name" value="FSIP1"/>
    <property type="match status" value="1"/>
</dbReference>
<evidence type="ECO:0000256" key="15">
    <source>
        <dbReference type="SAM" id="Coils"/>
    </source>
</evidence>
<gene>
    <name evidence="19" type="ORF">JEQ12_018085</name>
</gene>
<comment type="function">
    <text evidence="14">Orphan receptor involved in normal circadian rhythm behavior. Acts through the G-protein subclass G(z)-alpha and has an agonist-independent basal activity to repress cAMP production.</text>
</comment>
<keyword evidence="9" id="KW-0090">Biological rhythms</keyword>
<feature type="compositionally biased region" description="Basic and acidic residues" evidence="16">
    <location>
        <begin position="795"/>
        <end position="812"/>
    </location>
</feature>
<evidence type="ECO:0000256" key="8">
    <source>
        <dbReference type="ARBA" id="ARBA00023054"/>
    </source>
</evidence>
<proteinExistence type="inferred from homology"/>
<accession>A0A836D1E2</accession>
<dbReference type="InterPro" id="IPR043523">
    <property type="entry name" value="GPCR_176_Rhodpsn_7TM"/>
</dbReference>
<dbReference type="Pfam" id="PF00001">
    <property type="entry name" value="7tm_1"/>
    <property type="match status" value="1"/>
</dbReference>
<comment type="similarity">
    <text evidence="2">Belongs to the FSIP1 family.</text>
</comment>
<feature type="transmembrane region" description="Helical" evidence="17">
    <location>
        <begin position="268"/>
        <end position="288"/>
    </location>
</feature>
<feature type="region of interest" description="Disordered" evidence="16">
    <location>
        <begin position="503"/>
        <end position="528"/>
    </location>
</feature>
<evidence type="ECO:0000256" key="6">
    <source>
        <dbReference type="ARBA" id="ARBA00022989"/>
    </source>
</evidence>
<evidence type="ECO:0000313" key="19">
    <source>
        <dbReference type="EMBL" id="KAG5206512.1"/>
    </source>
</evidence>
<dbReference type="PANTHER" id="PTHR22012">
    <property type="entry name" value="FIBROUS SHEATH INTERACTING PROTEIN 1"/>
    <property type="match status" value="1"/>
</dbReference>
<dbReference type="PANTHER" id="PTHR22012:SF2">
    <property type="entry name" value="FIBROUS SHEATH-INTERACTING PROTEIN 1"/>
    <property type="match status" value="1"/>
</dbReference>
<dbReference type="InterPro" id="IPR017452">
    <property type="entry name" value="GPCR_Rhodpsn_7TM"/>
</dbReference>
<keyword evidence="13" id="KW-0807">Transducer</keyword>
<dbReference type="InterPro" id="IPR026246">
    <property type="entry name" value="Fsip1"/>
</dbReference>
<keyword evidence="5 17" id="KW-0812">Transmembrane</keyword>
<evidence type="ECO:0000256" key="14">
    <source>
        <dbReference type="ARBA" id="ARBA00055463"/>
    </source>
</evidence>
<evidence type="ECO:0000256" key="17">
    <source>
        <dbReference type="SAM" id="Phobius"/>
    </source>
</evidence>
<keyword evidence="12" id="KW-0325">Glycoprotein</keyword>